<accession>A0A139WD58</accession>
<keyword evidence="6" id="KW-1185">Reference proteome</keyword>
<dbReference type="GO" id="GO:0008146">
    <property type="term" value="F:sulfotransferase activity"/>
    <property type="evidence" value="ECO:0000318"/>
    <property type="project" value="GO_Central"/>
</dbReference>
<dbReference type="GO" id="GO:0005737">
    <property type="term" value="C:cytoplasm"/>
    <property type="evidence" value="ECO:0000318"/>
    <property type="project" value="GO_Central"/>
</dbReference>
<reference evidence="5 6" key="2">
    <citation type="journal article" date="2010" name="Nucleic Acids Res.">
        <title>BeetleBase in 2010: revisions to provide comprehensive genomic information for Tribolium castaneum.</title>
        <authorList>
            <person name="Kim H.S."/>
            <person name="Murphy T."/>
            <person name="Xia J."/>
            <person name="Caragea D."/>
            <person name="Park Y."/>
            <person name="Beeman R.W."/>
            <person name="Lorenzen M.D."/>
            <person name="Butcher S."/>
            <person name="Manak J.R."/>
            <person name="Brown S.J."/>
        </authorList>
    </citation>
    <scope>GENOME REANNOTATION</scope>
    <source>
        <strain evidence="5 6">Georgia GA2</strain>
    </source>
</reference>
<dbReference type="EMBL" id="KQ971361">
    <property type="protein sequence ID" value="KYB25866.1"/>
    <property type="molecule type" value="Genomic_DNA"/>
</dbReference>
<evidence type="ECO:0000259" key="4">
    <source>
        <dbReference type="Pfam" id="PF00685"/>
    </source>
</evidence>
<evidence type="ECO:0000256" key="2">
    <source>
        <dbReference type="ARBA" id="ARBA00022679"/>
    </source>
</evidence>
<feature type="region of interest" description="Disordered" evidence="3">
    <location>
        <begin position="533"/>
        <end position="575"/>
    </location>
</feature>
<sequence length="1039" mass="117918">MDKQTGEDSFKDAFHNNNEIEWHKFPYKISDVDEKINSELLKDFTGERTGFIQVGPKKWFFPSAFKQTLELYYNFQPRPTDVWIVTFPRSGTTWTQELLWLLANDLNYEKASEIPLDARFPFLEFSSFVHPDVKEEFLNENRHSDEKIALINEVTAPAWKTLAETTERRFIKTHLPFQLLPPHLLKIGCKVIYVARNPKDVAVSFYHLNRLFRTQGYTNDFPKYWHYFKNGLQPWTPYWSHVQEGWERRHEENLLFMFYEDMLKDLQGCLRKVATFLGVKYSNKEYEKLQEHLKFENFKNNKSVNAELLKDLGILRSDEEGFVRKGKSGGWRNYFTGGLQDEADFWIEDNLRKTGIQFPTDNFMLRFIFFVFLTINFINCYKIFYGRRHSFRHYNHRVSRYRYNDPPPEFNPLLHHLQYKENFAFAQQCRFDFDCPSYHRCVCEQSYPYNKVCKKCPQDDKETEITTKPTTEDSTTESTTPTTTETTTETTTTEKSTTTEETTTEQETTTAVVTTTTSDITTQTTDVVTTTEVATTTDVLEETTSSTESSGDVATTDDAEVDPEADTIESEPPSQFNPIISECNRKKCVSDEVCYYNKCCYESLCGHNICKRTCDETQDIAIKETTTFAATEDTHSTSITELEDSSTTTETTLFPTTTTTLSTISSTYNEPEETTFSTSDITETTSVITTTITDSSTSEGTSTVTTISPATTTVVSSTITENHTSGTSEDTSTISTTDSTTYVTETTTNSTIIPTFASSTETDRSGTSDDLKDHTFTSSTIVTSTLTTTQSTQTNEDVSTTTVEIKTTSKYDDTSEVEGSGAISTSSPNVNKDDNITFVDEDENGSGSGDGIAIRHENKNQKIVKKEVESGDFIFIDSTSKPKEDKYFSIDAISQIGVTTIPTYSTKSVTLQKNNVKNILEKEFFFDDSEDGTDDKYSGSGGSQDHYDGDNYSGSGDDEDVVSDKHPGNEVDKILINEELDKNSTVKETDKDFEDYLDVISSDLLAMNLTSISDDYFIIVDGYDYSFGGQEKEIEDNIV</sequence>
<name>A0A139WD58_TRICA</name>
<dbReference type="InterPro" id="IPR027417">
    <property type="entry name" value="P-loop_NTPase"/>
</dbReference>
<feature type="domain" description="Sulfotransferase" evidence="4">
    <location>
        <begin position="79"/>
        <end position="355"/>
    </location>
</feature>
<evidence type="ECO:0000313" key="5">
    <source>
        <dbReference type="EMBL" id="KYB25866.1"/>
    </source>
</evidence>
<feature type="region of interest" description="Disordered" evidence="3">
    <location>
        <begin position="931"/>
        <end position="968"/>
    </location>
</feature>
<dbReference type="AlphaFoldDB" id="A0A139WD58"/>
<dbReference type="Pfam" id="PF00685">
    <property type="entry name" value="Sulfotransfer_1"/>
    <property type="match status" value="1"/>
</dbReference>
<dbReference type="Proteomes" id="UP000007266">
    <property type="component" value="Linkage group 8"/>
</dbReference>
<dbReference type="SUPFAM" id="SSF52540">
    <property type="entry name" value="P-loop containing nucleoside triphosphate hydrolases"/>
    <property type="match status" value="1"/>
</dbReference>
<feature type="compositionally biased region" description="Acidic residues" evidence="3">
    <location>
        <begin position="555"/>
        <end position="569"/>
    </location>
</feature>
<reference evidence="5 6" key="1">
    <citation type="journal article" date="2008" name="Nature">
        <title>The genome of the model beetle and pest Tribolium castaneum.</title>
        <authorList>
            <consortium name="Tribolium Genome Sequencing Consortium"/>
            <person name="Richards S."/>
            <person name="Gibbs R.A."/>
            <person name="Weinstock G.M."/>
            <person name="Brown S.J."/>
            <person name="Denell R."/>
            <person name="Beeman R.W."/>
            <person name="Gibbs R."/>
            <person name="Beeman R.W."/>
            <person name="Brown S.J."/>
            <person name="Bucher G."/>
            <person name="Friedrich M."/>
            <person name="Grimmelikhuijzen C.J."/>
            <person name="Klingler M."/>
            <person name="Lorenzen M."/>
            <person name="Richards S."/>
            <person name="Roth S."/>
            <person name="Schroder R."/>
            <person name="Tautz D."/>
            <person name="Zdobnov E.M."/>
            <person name="Muzny D."/>
            <person name="Gibbs R.A."/>
            <person name="Weinstock G.M."/>
            <person name="Attaway T."/>
            <person name="Bell S."/>
            <person name="Buhay C.J."/>
            <person name="Chandrabose M.N."/>
            <person name="Chavez D."/>
            <person name="Clerk-Blankenburg K.P."/>
            <person name="Cree A."/>
            <person name="Dao M."/>
            <person name="Davis C."/>
            <person name="Chacko J."/>
            <person name="Dinh H."/>
            <person name="Dugan-Rocha S."/>
            <person name="Fowler G."/>
            <person name="Garner T.T."/>
            <person name="Garnes J."/>
            <person name="Gnirke A."/>
            <person name="Hawes A."/>
            <person name="Hernandez J."/>
            <person name="Hines S."/>
            <person name="Holder M."/>
            <person name="Hume J."/>
            <person name="Jhangiani S.N."/>
            <person name="Joshi V."/>
            <person name="Khan Z.M."/>
            <person name="Jackson L."/>
            <person name="Kovar C."/>
            <person name="Kowis A."/>
            <person name="Lee S."/>
            <person name="Lewis L.R."/>
            <person name="Margolis J."/>
            <person name="Morgan M."/>
            <person name="Nazareth L.V."/>
            <person name="Nguyen N."/>
            <person name="Okwuonu G."/>
            <person name="Parker D."/>
            <person name="Richards S."/>
            <person name="Ruiz S.J."/>
            <person name="Santibanez J."/>
            <person name="Savard J."/>
            <person name="Scherer S.E."/>
            <person name="Schneider B."/>
            <person name="Sodergren E."/>
            <person name="Tautz D."/>
            <person name="Vattahil S."/>
            <person name="Villasana D."/>
            <person name="White C.S."/>
            <person name="Wright R."/>
            <person name="Park Y."/>
            <person name="Beeman R.W."/>
            <person name="Lord J."/>
            <person name="Oppert B."/>
            <person name="Lorenzen M."/>
            <person name="Brown S."/>
            <person name="Wang L."/>
            <person name="Savard J."/>
            <person name="Tautz D."/>
            <person name="Richards S."/>
            <person name="Weinstock G."/>
            <person name="Gibbs R.A."/>
            <person name="Liu Y."/>
            <person name="Worley K."/>
            <person name="Weinstock G."/>
            <person name="Elsik C.G."/>
            <person name="Reese J.T."/>
            <person name="Elhaik E."/>
            <person name="Landan G."/>
            <person name="Graur D."/>
            <person name="Arensburger P."/>
            <person name="Atkinson P."/>
            <person name="Beeman R.W."/>
            <person name="Beidler J."/>
            <person name="Brown S.J."/>
            <person name="Demuth J.P."/>
            <person name="Drury D.W."/>
            <person name="Du Y.Z."/>
            <person name="Fujiwara H."/>
            <person name="Lorenzen M."/>
            <person name="Maselli V."/>
            <person name="Osanai M."/>
            <person name="Park Y."/>
            <person name="Robertson H.M."/>
            <person name="Tu Z."/>
            <person name="Wang J.J."/>
            <person name="Wang S."/>
            <person name="Richards S."/>
            <person name="Song H."/>
            <person name="Zhang L."/>
            <person name="Sodergren E."/>
            <person name="Werner D."/>
            <person name="Stanke M."/>
            <person name="Morgenstern B."/>
            <person name="Solovyev V."/>
            <person name="Kosarev P."/>
            <person name="Brown G."/>
            <person name="Chen H.C."/>
            <person name="Ermolaeva O."/>
            <person name="Hlavina W."/>
            <person name="Kapustin Y."/>
            <person name="Kiryutin B."/>
            <person name="Kitts P."/>
            <person name="Maglott D."/>
            <person name="Pruitt K."/>
            <person name="Sapojnikov V."/>
            <person name="Souvorov A."/>
            <person name="Mackey A.J."/>
            <person name="Waterhouse R.M."/>
            <person name="Wyder S."/>
            <person name="Zdobnov E.M."/>
            <person name="Zdobnov E.M."/>
            <person name="Wyder S."/>
            <person name="Kriventseva E.V."/>
            <person name="Kadowaki T."/>
            <person name="Bork P."/>
            <person name="Aranda M."/>
            <person name="Bao R."/>
            <person name="Beermann A."/>
            <person name="Berns N."/>
            <person name="Bolognesi R."/>
            <person name="Bonneton F."/>
            <person name="Bopp D."/>
            <person name="Brown S.J."/>
            <person name="Bucher G."/>
            <person name="Butts T."/>
            <person name="Chaumot A."/>
            <person name="Denell R.E."/>
            <person name="Ferrier D.E."/>
            <person name="Friedrich M."/>
            <person name="Gordon C.M."/>
            <person name="Jindra M."/>
            <person name="Klingler M."/>
            <person name="Lan Q."/>
            <person name="Lattorff H.M."/>
            <person name="Laudet V."/>
            <person name="von Levetsow C."/>
            <person name="Liu Z."/>
            <person name="Lutz R."/>
            <person name="Lynch J.A."/>
            <person name="da Fonseca R.N."/>
            <person name="Posnien N."/>
            <person name="Reuter R."/>
            <person name="Roth S."/>
            <person name="Savard J."/>
            <person name="Schinko J.B."/>
            <person name="Schmitt C."/>
            <person name="Schoppmeier M."/>
            <person name="Schroder R."/>
            <person name="Shippy T.D."/>
            <person name="Simonnet F."/>
            <person name="Marques-Souza H."/>
            <person name="Tautz D."/>
            <person name="Tomoyasu Y."/>
            <person name="Trauner J."/>
            <person name="Van der Zee M."/>
            <person name="Vervoort M."/>
            <person name="Wittkopp N."/>
            <person name="Wimmer E.A."/>
            <person name="Yang X."/>
            <person name="Jones A.K."/>
            <person name="Sattelle D.B."/>
            <person name="Ebert P.R."/>
            <person name="Nelson D."/>
            <person name="Scott J.G."/>
            <person name="Beeman R.W."/>
            <person name="Muthukrishnan S."/>
            <person name="Kramer K.J."/>
            <person name="Arakane Y."/>
            <person name="Beeman R.W."/>
            <person name="Zhu Q."/>
            <person name="Hogenkamp D."/>
            <person name="Dixit R."/>
            <person name="Oppert B."/>
            <person name="Jiang H."/>
            <person name="Zou Z."/>
            <person name="Marshall J."/>
            <person name="Elpidina E."/>
            <person name="Vinokurov K."/>
            <person name="Oppert C."/>
            <person name="Zou Z."/>
            <person name="Evans J."/>
            <person name="Lu Z."/>
            <person name="Zhao P."/>
            <person name="Sumathipala N."/>
            <person name="Altincicek B."/>
            <person name="Vilcinskas A."/>
            <person name="Williams M."/>
            <person name="Hultmark D."/>
            <person name="Hetru C."/>
            <person name="Jiang H."/>
            <person name="Grimmelikhuijzen C.J."/>
            <person name="Hauser F."/>
            <person name="Cazzamali G."/>
            <person name="Williamson M."/>
            <person name="Park Y."/>
            <person name="Li B."/>
            <person name="Tanaka Y."/>
            <person name="Predel R."/>
            <person name="Neupert S."/>
            <person name="Schachtner J."/>
            <person name="Verleyen P."/>
            <person name="Raible F."/>
            <person name="Bork P."/>
            <person name="Friedrich M."/>
            <person name="Walden K.K."/>
            <person name="Robertson H.M."/>
            <person name="Angeli S."/>
            <person name="Foret S."/>
            <person name="Bucher G."/>
            <person name="Schuetz S."/>
            <person name="Maleszka R."/>
            <person name="Wimmer E.A."/>
            <person name="Beeman R.W."/>
            <person name="Lorenzen M."/>
            <person name="Tomoyasu Y."/>
            <person name="Miller S.C."/>
            <person name="Grossmann D."/>
            <person name="Bucher G."/>
        </authorList>
    </citation>
    <scope>NUCLEOTIDE SEQUENCE [LARGE SCALE GENOMIC DNA]</scope>
    <source>
        <strain evidence="5 6">Georgia GA2</strain>
    </source>
</reference>
<dbReference type="InterPro" id="IPR000863">
    <property type="entry name" value="Sulfotransferase_dom"/>
</dbReference>
<feature type="region of interest" description="Disordered" evidence="3">
    <location>
        <begin position="462"/>
        <end position="517"/>
    </location>
</feature>
<dbReference type="InParanoid" id="A0A139WD58"/>
<feature type="region of interest" description="Disordered" evidence="3">
    <location>
        <begin position="810"/>
        <end position="833"/>
    </location>
</feature>
<protein>
    <recommendedName>
        <fullName evidence="4">Sulfotransferase domain-containing protein</fullName>
    </recommendedName>
</protein>
<dbReference type="Gene3D" id="3.40.50.300">
    <property type="entry name" value="P-loop containing nucleotide triphosphate hydrolases"/>
    <property type="match status" value="1"/>
</dbReference>
<keyword evidence="2" id="KW-0808">Transferase</keyword>
<dbReference type="GO" id="GO:0051923">
    <property type="term" value="P:sulfation"/>
    <property type="evidence" value="ECO:0000318"/>
    <property type="project" value="GO_Central"/>
</dbReference>
<organism evidence="5 6">
    <name type="scientific">Tribolium castaneum</name>
    <name type="common">Red flour beetle</name>
    <dbReference type="NCBI Taxonomy" id="7070"/>
    <lineage>
        <taxon>Eukaryota</taxon>
        <taxon>Metazoa</taxon>
        <taxon>Ecdysozoa</taxon>
        <taxon>Arthropoda</taxon>
        <taxon>Hexapoda</taxon>
        <taxon>Insecta</taxon>
        <taxon>Pterygota</taxon>
        <taxon>Neoptera</taxon>
        <taxon>Endopterygota</taxon>
        <taxon>Coleoptera</taxon>
        <taxon>Polyphaga</taxon>
        <taxon>Cucujiformia</taxon>
        <taxon>Tenebrionidae</taxon>
        <taxon>Tenebrionidae incertae sedis</taxon>
        <taxon>Tribolium</taxon>
    </lineage>
</organism>
<dbReference type="eggNOG" id="KOG1584">
    <property type="taxonomic scope" value="Eukaryota"/>
</dbReference>
<dbReference type="PANTHER" id="PTHR11783">
    <property type="entry name" value="SULFOTRANSFERASE SULT"/>
    <property type="match status" value="1"/>
</dbReference>
<comment type="similarity">
    <text evidence="1">Belongs to the sulfotransferase 1 family.</text>
</comment>
<feature type="compositionally biased region" description="Low complexity" evidence="3">
    <location>
        <begin position="533"/>
        <end position="550"/>
    </location>
</feature>
<evidence type="ECO:0000256" key="1">
    <source>
        <dbReference type="ARBA" id="ARBA00005771"/>
    </source>
</evidence>
<proteinExistence type="inferred from homology"/>
<feature type="compositionally biased region" description="Low complexity" evidence="3">
    <location>
        <begin position="466"/>
        <end position="517"/>
    </location>
</feature>
<feature type="region of interest" description="Disordered" evidence="3">
    <location>
        <begin position="718"/>
        <end position="739"/>
    </location>
</feature>
<evidence type="ECO:0000313" key="6">
    <source>
        <dbReference type="Proteomes" id="UP000007266"/>
    </source>
</evidence>
<gene>
    <name evidence="5" type="primary">AUGUSTUS-3.0.2_33348</name>
    <name evidence="5" type="ORF">TcasGA2_TC033348</name>
</gene>
<evidence type="ECO:0000256" key="3">
    <source>
        <dbReference type="SAM" id="MobiDB-lite"/>
    </source>
</evidence>